<comment type="caution">
    <text evidence="1">The sequence shown here is derived from an EMBL/GenBank/DDBJ whole genome shotgun (WGS) entry which is preliminary data.</text>
</comment>
<feature type="non-terminal residue" evidence="1">
    <location>
        <position position="56"/>
    </location>
</feature>
<name>X1G5N0_9ZZZZ</name>
<sequence length="56" mass="6380">NQLRDDVTITTSAKILGDDYKRGICQETIEQYHKRLNGVGIIKVSMDKLLKDSTTR</sequence>
<dbReference type="EMBL" id="BART01041712">
    <property type="protein sequence ID" value="GAH28333.1"/>
    <property type="molecule type" value="Genomic_DNA"/>
</dbReference>
<feature type="non-terminal residue" evidence="1">
    <location>
        <position position="1"/>
    </location>
</feature>
<gene>
    <name evidence="1" type="ORF">S01H4_66909</name>
</gene>
<dbReference type="AlphaFoldDB" id="X1G5N0"/>
<protein>
    <submittedName>
        <fullName evidence="1">Uncharacterized protein</fullName>
    </submittedName>
</protein>
<organism evidence="1">
    <name type="scientific">marine sediment metagenome</name>
    <dbReference type="NCBI Taxonomy" id="412755"/>
    <lineage>
        <taxon>unclassified sequences</taxon>
        <taxon>metagenomes</taxon>
        <taxon>ecological metagenomes</taxon>
    </lineage>
</organism>
<evidence type="ECO:0000313" key="1">
    <source>
        <dbReference type="EMBL" id="GAH28333.1"/>
    </source>
</evidence>
<proteinExistence type="predicted"/>
<reference evidence="1" key="1">
    <citation type="journal article" date="2014" name="Front. Microbiol.">
        <title>High frequency of phylogenetically diverse reductive dehalogenase-homologous genes in deep subseafloor sedimentary metagenomes.</title>
        <authorList>
            <person name="Kawai M."/>
            <person name="Futagami T."/>
            <person name="Toyoda A."/>
            <person name="Takaki Y."/>
            <person name="Nishi S."/>
            <person name="Hori S."/>
            <person name="Arai W."/>
            <person name="Tsubouchi T."/>
            <person name="Morono Y."/>
            <person name="Uchiyama I."/>
            <person name="Ito T."/>
            <person name="Fujiyama A."/>
            <person name="Inagaki F."/>
            <person name="Takami H."/>
        </authorList>
    </citation>
    <scope>NUCLEOTIDE SEQUENCE</scope>
    <source>
        <strain evidence="1">Expedition CK06-06</strain>
    </source>
</reference>
<accession>X1G5N0</accession>